<dbReference type="Pfam" id="PF08274">
    <property type="entry name" value="Zn_Ribbon_YjdM"/>
    <property type="match status" value="1"/>
</dbReference>
<name>A0A1V9Z863_ACHHY</name>
<gene>
    <name evidence="4" type="ORF">ACHHYP_01633</name>
</gene>
<protein>
    <submittedName>
        <fullName evidence="4">Alkylphosphonate utilization operon protein PhnA</fullName>
    </submittedName>
</protein>
<organism evidence="4 5">
    <name type="scientific">Achlya hypogyna</name>
    <name type="common">Oomycete</name>
    <name type="synonym">Protoachlya hypogyna</name>
    <dbReference type="NCBI Taxonomy" id="1202772"/>
    <lineage>
        <taxon>Eukaryota</taxon>
        <taxon>Sar</taxon>
        <taxon>Stramenopiles</taxon>
        <taxon>Oomycota</taxon>
        <taxon>Saprolegniomycetes</taxon>
        <taxon>Saprolegniales</taxon>
        <taxon>Achlyaceae</taxon>
        <taxon>Achlya</taxon>
    </lineage>
</organism>
<proteinExistence type="inferred from homology"/>
<dbReference type="InterPro" id="IPR013988">
    <property type="entry name" value="YjdM_C"/>
</dbReference>
<dbReference type="Gene3D" id="2.20.25.10">
    <property type="match status" value="1"/>
</dbReference>
<dbReference type="AlphaFoldDB" id="A0A1V9Z863"/>
<evidence type="ECO:0000259" key="3">
    <source>
        <dbReference type="Pfam" id="PF08274"/>
    </source>
</evidence>
<dbReference type="OrthoDB" id="193807at2759"/>
<dbReference type="Gene3D" id="2.30.30.40">
    <property type="entry name" value="SH3 Domains"/>
    <property type="match status" value="1"/>
</dbReference>
<keyword evidence="5" id="KW-1185">Reference proteome</keyword>
<evidence type="ECO:0000256" key="1">
    <source>
        <dbReference type="ARBA" id="ARBA00009248"/>
    </source>
</evidence>
<reference evidence="4 5" key="1">
    <citation type="journal article" date="2014" name="Genome Biol. Evol.">
        <title>The secreted proteins of Achlya hypogyna and Thraustotheca clavata identify the ancestral oomycete secretome and reveal gene acquisitions by horizontal gene transfer.</title>
        <authorList>
            <person name="Misner I."/>
            <person name="Blouin N."/>
            <person name="Leonard G."/>
            <person name="Richards T.A."/>
            <person name="Lane C.E."/>
        </authorList>
    </citation>
    <scope>NUCLEOTIDE SEQUENCE [LARGE SCALE GENOMIC DNA]</scope>
    <source>
        <strain evidence="4 5">ATCC 48635</strain>
    </source>
</reference>
<evidence type="ECO:0000259" key="2">
    <source>
        <dbReference type="Pfam" id="PF03831"/>
    </source>
</evidence>
<evidence type="ECO:0000313" key="4">
    <source>
        <dbReference type="EMBL" id="OQR94183.1"/>
    </source>
</evidence>
<dbReference type="SUPFAM" id="SSF57783">
    <property type="entry name" value="Zinc beta-ribbon"/>
    <property type="match status" value="1"/>
</dbReference>
<dbReference type="Proteomes" id="UP000243579">
    <property type="component" value="Unassembled WGS sequence"/>
</dbReference>
<accession>A0A1V9Z863</accession>
<sequence>MLGEGGQRLLSTRALEDNPPDCPKCAGGNTYFDGVSLFVCPDCSHDWPVAADTPQETDGESGVFHDGFGTVLQNGDSVILSKELKAGSVVLKKGTKVKSIRLGSYGDGHDISCTIPGKGAFHLKTQFVKKA</sequence>
<dbReference type="NCBIfam" id="TIGR00686">
    <property type="entry name" value="phnA"/>
    <property type="match status" value="1"/>
</dbReference>
<comment type="caution">
    <text evidence="4">The sequence shown here is derived from an EMBL/GenBank/DDBJ whole genome shotgun (WGS) entry which is preliminary data.</text>
</comment>
<dbReference type="EMBL" id="JNBR01000373">
    <property type="protein sequence ID" value="OQR94183.1"/>
    <property type="molecule type" value="Genomic_DNA"/>
</dbReference>
<evidence type="ECO:0000313" key="5">
    <source>
        <dbReference type="Proteomes" id="UP000243579"/>
    </source>
</evidence>
<feature type="domain" description="Protein YjdM C-terminal" evidence="2">
    <location>
        <begin position="65"/>
        <end position="131"/>
    </location>
</feature>
<comment type="similarity">
    <text evidence="1">Belongs to the YjdM family.</text>
</comment>
<feature type="domain" description="Protein YjdM N-terminal" evidence="3">
    <location>
        <begin position="20"/>
        <end position="48"/>
    </location>
</feature>
<dbReference type="InterPro" id="IPR013987">
    <property type="entry name" value="YjdM_N"/>
</dbReference>
<dbReference type="InterPro" id="IPR004624">
    <property type="entry name" value="YjdM"/>
</dbReference>
<dbReference type="SUPFAM" id="SSF82057">
    <property type="entry name" value="Prokaryotic SH3-related domain"/>
    <property type="match status" value="1"/>
</dbReference>
<dbReference type="Pfam" id="PF03831">
    <property type="entry name" value="YjdM"/>
    <property type="match status" value="1"/>
</dbReference>